<evidence type="ECO:0000256" key="2">
    <source>
        <dbReference type="ARBA" id="ARBA00010617"/>
    </source>
</evidence>
<name>A0A1H3N3K3_9PSEU</name>
<evidence type="ECO:0000313" key="11">
    <source>
        <dbReference type="Proteomes" id="UP000199515"/>
    </source>
</evidence>
<dbReference type="InterPro" id="IPR002397">
    <property type="entry name" value="Cyt_P450_B"/>
</dbReference>
<dbReference type="CDD" id="cd11031">
    <property type="entry name" value="Cyp158A-like"/>
    <property type="match status" value="1"/>
</dbReference>
<dbReference type="EMBL" id="FNON01000007">
    <property type="protein sequence ID" value="SDY83323.1"/>
    <property type="molecule type" value="Genomic_DNA"/>
</dbReference>
<dbReference type="PRINTS" id="PR00359">
    <property type="entry name" value="BP450"/>
</dbReference>
<dbReference type="Pfam" id="PF00067">
    <property type="entry name" value="p450"/>
    <property type="match status" value="1"/>
</dbReference>
<evidence type="ECO:0000256" key="9">
    <source>
        <dbReference type="RuleBase" id="RU000461"/>
    </source>
</evidence>
<dbReference type="PANTHER" id="PTHR46696:SF1">
    <property type="entry name" value="CYTOCHROME P450 YJIB-RELATED"/>
    <property type="match status" value="1"/>
</dbReference>
<dbReference type="PRINTS" id="PR00385">
    <property type="entry name" value="P450"/>
</dbReference>
<evidence type="ECO:0000256" key="8">
    <source>
        <dbReference type="ARBA" id="ARBA00055433"/>
    </source>
</evidence>
<dbReference type="InterPro" id="IPR036396">
    <property type="entry name" value="Cyt_P450_sf"/>
</dbReference>
<dbReference type="GO" id="GO:0020037">
    <property type="term" value="F:heme binding"/>
    <property type="evidence" value="ECO:0007669"/>
    <property type="project" value="InterPro"/>
</dbReference>
<dbReference type="AlphaFoldDB" id="A0A1H3N3K3"/>
<keyword evidence="7 9" id="KW-0503">Monooxygenase</keyword>
<evidence type="ECO:0000256" key="3">
    <source>
        <dbReference type="ARBA" id="ARBA00022617"/>
    </source>
</evidence>
<dbReference type="InterPro" id="IPR001128">
    <property type="entry name" value="Cyt_P450"/>
</dbReference>
<dbReference type="PROSITE" id="PS00086">
    <property type="entry name" value="CYTOCHROME_P450"/>
    <property type="match status" value="1"/>
</dbReference>
<dbReference type="OrthoDB" id="141712at2"/>
<dbReference type="Proteomes" id="UP000199515">
    <property type="component" value="Unassembled WGS sequence"/>
</dbReference>
<gene>
    <name evidence="10" type="ORF">SAMN05421504_107113</name>
</gene>
<keyword evidence="4 9" id="KW-0479">Metal-binding</keyword>
<evidence type="ECO:0000313" key="10">
    <source>
        <dbReference type="EMBL" id="SDY83323.1"/>
    </source>
</evidence>
<accession>A0A1H3N3K3</accession>
<evidence type="ECO:0000256" key="7">
    <source>
        <dbReference type="ARBA" id="ARBA00023033"/>
    </source>
</evidence>
<dbReference type="GO" id="GO:0016705">
    <property type="term" value="F:oxidoreductase activity, acting on paired donors, with incorporation or reduction of molecular oxygen"/>
    <property type="evidence" value="ECO:0007669"/>
    <property type="project" value="InterPro"/>
</dbReference>
<keyword evidence="3 9" id="KW-0349">Heme</keyword>
<dbReference type="InterPro" id="IPR017972">
    <property type="entry name" value="Cyt_P450_CS"/>
</dbReference>
<proteinExistence type="inferred from homology"/>
<dbReference type="FunFam" id="1.10.630.10:FF:000018">
    <property type="entry name" value="Cytochrome P450 monooxygenase"/>
    <property type="match status" value="1"/>
</dbReference>
<evidence type="ECO:0000256" key="5">
    <source>
        <dbReference type="ARBA" id="ARBA00023002"/>
    </source>
</evidence>
<dbReference type="STRING" id="589385.SAMN05421504_107113"/>
<keyword evidence="5 9" id="KW-0560">Oxidoreductase</keyword>
<evidence type="ECO:0000256" key="6">
    <source>
        <dbReference type="ARBA" id="ARBA00023004"/>
    </source>
</evidence>
<keyword evidence="6 9" id="KW-0408">Iron</keyword>
<dbReference type="Gene3D" id="1.10.630.10">
    <property type="entry name" value="Cytochrome P450"/>
    <property type="match status" value="1"/>
</dbReference>
<dbReference type="RefSeq" id="WP_091294478.1">
    <property type="nucleotide sequence ID" value="NZ_FNON01000007.1"/>
</dbReference>
<dbReference type="SUPFAM" id="SSF48264">
    <property type="entry name" value="Cytochrome P450"/>
    <property type="match status" value="1"/>
</dbReference>
<comment type="pathway">
    <text evidence="1">Antibiotic biosynthesis; vancomycin biosynthesis.</text>
</comment>
<organism evidence="10 11">
    <name type="scientific">Amycolatopsis xylanica</name>
    <dbReference type="NCBI Taxonomy" id="589385"/>
    <lineage>
        <taxon>Bacteria</taxon>
        <taxon>Bacillati</taxon>
        <taxon>Actinomycetota</taxon>
        <taxon>Actinomycetes</taxon>
        <taxon>Pseudonocardiales</taxon>
        <taxon>Pseudonocardiaceae</taxon>
        <taxon>Amycolatopsis</taxon>
    </lineage>
</organism>
<dbReference type="GO" id="GO:0004497">
    <property type="term" value="F:monooxygenase activity"/>
    <property type="evidence" value="ECO:0007669"/>
    <property type="project" value="UniProtKB-KW"/>
</dbReference>
<protein>
    <submittedName>
        <fullName evidence="10">Cytochrome P450</fullName>
    </submittedName>
</protein>
<comment type="function">
    <text evidence="8">Involved in the coupling of aromatic side chains of the heptapeptide of vancomycin.</text>
</comment>
<reference evidence="10 11" key="1">
    <citation type="submission" date="2016-10" db="EMBL/GenBank/DDBJ databases">
        <authorList>
            <person name="de Groot N.N."/>
        </authorList>
    </citation>
    <scope>NUCLEOTIDE SEQUENCE [LARGE SCALE GENOMIC DNA]</scope>
    <source>
        <strain evidence="10 11">CPCC 202699</strain>
    </source>
</reference>
<dbReference type="PANTHER" id="PTHR46696">
    <property type="entry name" value="P450, PUTATIVE (EUROFUNG)-RELATED"/>
    <property type="match status" value="1"/>
</dbReference>
<comment type="similarity">
    <text evidence="2 9">Belongs to the cytochrome P450 family.</text>
</comment>
<dbReference type="GO" id="GO:0005506">
    <property type="term" value="F:iron ion binding"/>
    <property type="evidence" value="ECO:0007669"/>
    <property type="project" value="InterPro"/>
</dbReference>
<evidence type="ECO:0000256" key="1">
    <source>
        <dbReference type="ARBA" id="ARBA00004660"/>
    </source>
</evidence>
<keyword evidence="11" id="KW-1185">Reference proteome</keyword>
<sequence length="396" mass="44401">MSITPPEPVAYPFDFGPGLDMNEAYEAARDTDGLLRVKLPFGEPGWLATRYADVRQVFGDKRFSRALAKQNDPPRMFPTALETGILAEDPPDHTRLRRLVAQAFTMHRVEDMRPWVRDLAEGLLDDLMAKGSTGELVEDYALPLPVAVITELLGVPDLDRPKFRKWSDASLSTAQLTVEEAVANRNGLREYLAEFIADHRENPRDDLMSALIQARDVDDRLTELELVDMCVGLLIGGHETTASEIPNFVYVLLEYPQEWKRLLAEPELIPSAVEELTRYVPLGAGATFSRYATEDIEIGGVVVKKGEAVLGAIGPANRDPRRFEDPDTLRLDREGNQHLGFGHGVHHCLGAQLARLELQESLRALLTKMPDLHLTGDVEWKTQRLVRSPRRMPVGW</sequence>
<evidence type="ECO:0000256" key="4">
    <source>
        <dbReference type="ARBA" id="ARBA00022723"/>
    </source>
</evidence>